<sequence>MVRRTALVLAIGLANVPAALADDETRQQASAVATNPRRVCWKPGQGRGAGDAPTTCEPRKEFQGGLCYSVCPSGMTGEGPVCWSICPAGYADEGLLCRKGLHVVAKQSMGRGTGEAPRCAAGQEPDGSLCYAPCPAGHTGAGPVCWPACGSDYPASCGALCAVSSTACAEVVGEMVSQGLLVGLEAILTQRIDPQALADLAKAFAWPMCEGR</sequence>
<proteinExistence type="predicted"/>
<feature type="signal peptide" evidence="1">
    <location>
        <begin position="1"/>
        <end position="21"/>
    </location>
</feature>
<dbReference type="PANTHER" id="PTHR34859:SF2">
    <property type="entry name" value="LYSM DOMAIN-CONTAINING PROTEIN"/>
    <property type="match status" value="1"/>
</dbReference>
<comment type="caution">
    <text evidence="2">The sequence shown here is derived from an EMBL/GenBank/DDBJ whole genome shotgun (WGS) entry which is preliminary data.</text>
</comment>
<dbReference type="SUPFAM" id="SSF57184">
    <property type="entry name" value="Growth factor receptor domain"/>
    <property type="match status" value="1"/>
</dbReference>
<dbReference type="RefSeq" id="WP_272428024.1">
    <property type="nucleotide sequence ID" value="NZ_JAGTJJ010000083.1"/>
</dbReference>
<keyword evidence="1" id="KW-0732">Signal</keyword>
<feature type="chain" id="PRO_5040744732" evidence="1">
    <location>
        <begin position="22"/>
        <end position="212"/>
    </location>
</feature>
<reference evidence="2 3" key="1">
    <citation type="submission" date="2021-04" db="EMBL/GenBank/DDBJ databases">
        <title>Genome analysis of Polyangium sp.</title>
        <authorList>
            <person name="Li Y."/>
            <person name="Wang J."/>
        </authorList>
    </citation>
    <scope>NUCLEOTIDE SEQUENCE [LARGE SCALE GENOMIC DNA]</scope>
    <source>
        <strain evidence="2 3">SDU14</strain>
    </source>
</reference>
<keyword evidence="3" id="KW-1185">Reference proteome</keyword>
<evidence type="ECO:0000313" key="2">
    <source>
        <dbReference type="EMBL" id="MDC3988785.1"/>
    </source>
</evidence>
<organism evidence="2 3">
    <name type="scientific">Polyangium jinanense</name>
    <dbReference type="NCBI Taxonomy" id="2829994"/>
    <lineage>
        <taxon>Bacteria</taxon>
        <taxon>Pseudomonadati</taxon>
        <taxon>Myxococcota</taxon>
        <taxon>Polyangia</taxon>
        <taxon>Polyangiales</taxon>
        <taxon>Polyangiaceae</taxon>
        <taxon>Polyangium</taxon>
    </lineage>
</organism>
<dbReference type="Proteomes" id="UP001151081">
    <property type="component" value="Unassembled WGS sequence"/>
</dbReference>
<gene>
    <name evidence="2" type="ORF">KEG57_50435</name>
</gene>
<dbReference type="AlphaFoldDB" id="A0A9X3XG46"/>
<dbReference type="EMBL" id="JAGTJJ010000083">
    <property type="protein sequence ID" value="MDC3988785.1"/>
    <property type="molecule type" value="Genomic_DNA"/>
</dbReference>
<accession>A0A9X3XG46</accession>
<evidence type="ECO:0000313" key="3">
    <source>
        <dbReference type="Proteomes" id="UP001151081"/>
    </source>
</evidence>
<dbReference type="InterPro" id="IPR009030">
    <property type="entry name" value="Growth_fac_rcpt_cys_sf"/>
</dbReference>
<name>A0A9X3XG46_9BACT</name>
<protein>
    <submittedName>
        <fullName evidence="2">Uncharacterized protein</fullName>
    </submittedName>
</protein>
<dbReference type="PANTHER" id="PTHR34859">
    <property type="entry name" value="UNNAMED PRODUCT"/>
    <property type="match status" value="1"/>
</dbReference>
<evidence type="ECO:0000256" key="1">
    <source>
        <dbReference type="SAM" id="SignalP"/>
    </source>
</evidence>